<feature type="compositionally biased region" description="Low complexity" evidence="1">
    <location>
        <begin position="120"/>
        <end position="145"/>
    </location>
</feature>
<keyword evidence="3" id="KW-1185">Reference proteome</keyword>
<dbReference type="EMBL" id="CP021455">
    <property type="protein sequence ID" value="ARU05018.1"/>
    <property type="molecule type" value="Genomic_DNA"/>
</dbReference>
<organism evidence="2 3">
    <name type="scientific">Comamonas serinivorans</name>
    <dbReference type="NCBI Taxonomy" id="1082851"/>
    <lineage>
        <taxon>Bacteria</taxon>
        <taxon>Pseudomonadati</taxon>
        <taxon>Pseudomonadota</taxon>
        <taxon>Betaproteobacteria</taxon>
        <taxon>Burkholderiales</taxon>
        <taxon>Comamonadaceae</taxon>
        <taxon>Comamonas</taxon>
    </lineage>
</organism>
<evidence type="ECO:0000313" key="3">
    <source>
        <dbReference type="Proteomes" id="UP000196138"/>
    </source>
</evidence>
<accession>A0A1Y0ENK4</accession>
<gene>
    <name evidence="2" type="ORF">CCO03_10270</name>
</gene>
<reference evidence="2 3" key="1">
    <citation type="submission" date="2017-05" db="EMBL/GenBank/DDBJ databases">
        <authorList>
            <person name="Song R."/>
            <person name="Chenine A.L."/>
            <person name="Ruprecht R.M."/>
        </authorList>
    </citation>
    <scope>NUCLEOTIDE SEQUENCE [LARGE SCALE GENOMIC DNA]</scope>
    <source>
        <strain evidence="2 3">DSM 26136</strain>
    </source>
</reference>
<evidence type="ECO:0000256" key="1">
    <source>
        <dbReference type="SAM" id="MobiDB-lite"/>
    </source>
</evidence>
<name>A0A1Y0ENK4_9BURK</name>
<proteinExistence type="predicted"/>
<dbReference type="Proteomes" id="UP000196138">
    <property type="component" value="Chromosome"/>
</dbReference>
<feature type="region of interest" description="Disordered" evidence="1">
    <location>
        <begin position="120"/>
        <end position="157"/>
    </location>
</feature>
<sequence>MLLLTACGNAPKVPDWQVSAKSATDRFVDAELSGSARAAQAEFVLARRETASTGRPDLVARIELLRCATQVASLDLQPCTGFEALRADAAAPERAYADYLAGRDLAADAVALLPAAQQGMANQGAPGQGGASAASPGADGQSSAPDGRQAAPGAGASVAQIEDPLSRLVAAGVLFQRGAANAAVVQSAVDTASAQGWRRPLLAWLGVQVRQAEAAGQTERAATLRRRMDLVAPAGAGQTLSPASSP</sequence>
<dbReference type="AlphaFoldDB" id="A0A1Y0ENK4"/>
<evidence type="ECO:0000313" key="2">
    <source>
        <dbReference type="EMBL" id="ARU05018.1"/>
    </source>
</evidence>
<protein>
    <submittedName>
        <fullName evidence="2">Uncharacterized protein</fullName>
    </submittedName>
</protein>
<dbReference type="RefSeq" id="WP_087280727.1">
    <property type="nucleotide sequence ID" value="NZ_CP021455.1"/>
</dbReference>
<dbReference type="OrthoDB" id="8562564at2"/>
<dbReference type="KEGG" id="cser:CCO03_10270"/>